<dbReference type="PRINTS" id="PR00344">
    <property type="entry name" value="BCTRLSENSOR"/>
</dbReference>
<dbReference type="Gene3D" id="3.30.565.10">
    <property type="entry name" value="Histidine kinase-like ATPase, C-terminal domain"/>
    <property type="match status" value="1"/>
</dbReference>
<dbReference type="EMBL" id="SKBU01000012">
    <property type="protein sequence ID" value="TCJ18328.1"/>
    <property type="molecule type" value="Genomic_DNA"/>
</dbReference>
<dbReference type="InterPro" id="IPR003661">
    <property type="entry name" value="HisK_dim/P_dom"/>
</dbReference>
<gene>
    <name evidence="12" type="ORF">E0L93_06200</name>
</gene>
<dbReference type="GO" id="GO:0005886">
    <property type="term" value="C:plasma membrane"/>
    <property type="evidence" value="ECO:0007669"/>
    <property type="project" value="UniProtKB-SubCell"/>
</dbReference>
<dbReference type="PANTHER" id="PTHR43711:SF1">
    <property type="entry name" value="HISTIDINE KINASE 1"/>
    <property type="match status" value="1"/>
</dbReference>
<keyword evidence="10" id="KW-0812">Transmembrane</keyword>
<evidence type="ECO:0000256" key="3">
    <source>
        <dbReference type="ARBA" id="ARBA00004236"/>
    </source>
</evidence>
<dbReference type="InterPro" id="IPR036097">
    <property type="entry name" value="HisK_dim/P_sf"/>
</dbReference>
<protein>
    <recommendedName>
        <fullName evidence="4">histidine kinase</fullName>
        <ecNumber evidence="4">2.7.13.3</ecNumber>
    </recommendedName>
</protein>
<dbReference type="FunFam" id="3.30.565.10:FF:000006">
    <property type="entry name" value="Sensor histidine kinase WalK"/>
    <property type="match status" value="1"/>
</dbReference>
<dbReference type="SUPFAM" id="SSF47384">
    <property type="entry name" value="Homodimeric domain of signal transducing histidine kinase"/>
    <property type="match status" value="1"/>
</dbReference>
<feature type="domain" description="Histidine kinase" evidence="11">
    <location>
        <begin position="247"/>
        <end position="462"/>
    </location>
</feature>
<dbReference type="GO" id="GO:0005509">
    <property type="term" value="F:calcium ion binding"/>
    <property type="evidence" value="ECO:0007669"/>
    <property type="project" value="UniProtKB-ARBA"/>
</dbReference>
<evidence type="ECO:0000256" key="7">
    <source>
        <dbReference type="ARBA" id="ARBA00022777"/>
    </source>
</evidence>
<comment type="cofactor">
    <cofactor evidence="2">
        <name>a divalent metal cation</name>
        <dbReference type="ChEBI" id="CHEBI:60240"/>
    </cofactor>
</comment>
<dbReference type="PANTHER" id="PTHR43711">
    <property type="entry name" value="TWO-COMPONENT HISTIDINE KINASE"/>
    <property type="match status" value="1"/>
</dbReference>
<dbReference type="InterPro" id="IPR005467">
    <property type="entry name" value="His_kinase_dom"/>
</dbReference>
<evidence type="ECO:0000256" key="4">
    <source>
        <dbReference type="ARBA" id="ARBA00012438"/>
    </source>
</evidence>
<dbReference type="OrthoDB" id="9786919at2"/>
<evidence type="ECO:0000256" key="1">
    <source>
        <dbReference type="ARBA" id="ARBA00000085"/>
    </source>
</evidence>
<keyword evidence="9 10" id="KW-0472">Membrane</keyword>
<dbReference type="SUPFAM" id="SSF55874">
    <property type="entry name" value="ATPase domain of HSP90 chaperone/DNA topoisomerase II/histidine kinase"/>
    <property type="match status" value="1"/>
</dbReference>
<dbReference type="InterPro" id="IPR004358">
    <property type="entry name" value="Sig_transdc_His_kin-like_C"/>
</dbReference>
<feature type="transmembrane region" description="Helical" evidence="10">
    <location>
        <begin position="193"/>
        <end position="214"/>
    </location>
</feature>
<keyword evidence="7" id="KW-0418">Kinase</keyword>
<organism evidence="12 13">
    <name type="scientific">Rubrobacter taiwanensis</name>
    <dbReference type="NCBI Taxonomy" id="185139"/>
    <lineage>
        <taxon>Bacteria</taxon>
        <taxon>Bacillati</taxon>
        <taxon>Actinomycetota</taxon>
        <taxon>Rubrobacteria</taxon>
        <taxon>Rubrobacterales</taxon>
        <taxon>Rubrobacteraceae</taxon>
        <taxon>Rubrobacter</taxon>
    </lineage>
</organism>
<dbReference type="FunFam" id="1.10.287.130:FF:000001">
    <property type="entry name" value="Two-component sensor histidine kinase"/>
    <property type="match status" value="1"/>
</dbReference>
<evidence type="ECO:0000256" key="9">
    <source>
        <dbReference type="ARBA" id="ARBA00023136"/>
    </source>
</evidence>
<dbReference type="SMART" id="SM00388">
    <property type="entry name" value="HisKA"/>
    <property type="match status" value="1"/>
</dbReference>
<evidence type="ECO:0000256" key="2">
    <source>
        <dbReference type="ARBA" id="ARBA00001968"/>
    </source>
</evidence>
<reference evidence="12 13" key="1">
    <citation type="submission" date="2019-03" db="EMBL/GenBank/DDBJ databases">
        <title>Whole genome sequence of a novel Rubrobacter taiwanensis strain, isolated from Yellowstone National Park.</title>
        <authorList>
            <person name="Freed S."/>
            <person name="Ramaley R.F."/>
            <person name="Kyndt J.A."/>
        </authorList>
    </citation>
    <scope>NUCLEOTIDE SEQUENCE [LARGE SCALE GENOMIC DNA]</scope>
    <source>
        <strain evidence="12 13">Yellowstone</strain>
    </source>
</reference>
<dbReference type="AlphaFoldDB" id="A0A4R1BM03"/>
<dbReference type="InterPro" id="IPR003594">
    <property type="entry name" value="HATPase_dom"/>
</dbReference>
<dbReference type="RefSeq" id="WP_132689975.1">
    <property type="nucleotide sequence ID" value="NZ_SKBU01000012.1"/>
</dbReference>
<comment type="caution">
    <text evidence="12">The sequence shown here is derived from an EMBL/GenBank/DDBJ whole genome shotgun (WGS) entry which is preliminary data.</text>
</comment>
<name>A0A4R1BM03_9ACTN</name>
<keyword evidence="13" id="KW-1185">Reference proteome</keyword>
<feature type="transmembrane region" description="Helical" evidence="10">
    <location>
        <begin position="12"/>
        <end position="36"/>
    </location>
</feature>
<keyword evidence="6" id="KW-0808">Transferase</keyword>
<dbReference type="CDD" id="cd00075">
    <property type="entry name" value="HATPase"/>
    <property type="match status" value="1"/>
</dbReference>
<evidence type="ECO:0000256" key="5">
    <source>
        <dbReference type="ARBA" id="ARBA00022553"/>
    </source>
</evidence>
<comment type="subcellular location">
    <subcellularLocation>
        <location evidence="3">Cell membrane</location>
    </subcellularLocation>
</comment>
<keyword evidence="10" id="KW-1133">Transmembrane helix</keyword>
<dbReference type="EC" id="2.7.13.3" evidence="4"/>
<keyword evidence="5" id="KW-0597">Phosphoprotein</keyword>
<comment type="catalytic activity">
    <reaction evidence="1">
        <text>ATP + protein L-histidine = ADP + protein N-phospho-L-histidine.</text>
        <dbReference type="EC" id="2.7.13.3"/>
    </reaction>
</comment>
<dbReference type="PROSITE" id="PS50109">
    <property type="entry name" value="HIS_KIN"/>
    <property type="match status" value="1"/>
</dbReference>
<sequence length="478" mass="52612">MEQPKRIRSQPLQIAVSAVGGLLIFIAVVGVVGLVLNYRITGVTQEALTYDVELEDHGDDLRVAVLDVRHYQRNLYFEALTGQGISRTRVADFEGAYATLLQEIDELEELGIRDEDVPQPEDFRRVAREYYEGFRPAIDLEASDHRAFLDAHEEALVRIDELEAAARQIDKLGEQRSAAALSNVQRTAQNAEFLMLAVLGGLVLVGALLAYAALRVVAELRRLYDSEQRAAEALARANQAKADFIADASHELRTPLTVLHGNAQIGLQLEDRPEQREIFEDILRESTRMSRLVEDLLFLARSDSASPPLHRELVEVRSFLFGLAARAAALAQERGVPFSRELGGYGTLNADVARIEQAVLIFVDNAAKYCPPGTPVRLVSETAGGELRITVEDRGPGIPEEDLSRIFERFYRVDKTRARRQGGSGLGLSIARTIAEAHGGRVEAESRVGEGTKMTLAVPLAAGTVPERDREAAMGEGR</sequence>
<proteinExistence type="predicted"/>
<evidence type="ECO:0000256" key="8">
    <source>
        <dbReference type="ARBA" id="ARBA00023012"/>
    </source>
</evidence>
<dbReference type="Pfam" id="PF00512">
    <property type="entry name" value="HisKA"/>
    <property type="match status" value="1"/>
</dbReference>
<evidence type="ECO:0000313" key="13">
    <source>
        <dbReference type="Proteomes" id="UP000295244"/>
    </source>
</evidence>
<dbReference type="InterPro" id="IPR036890">
    <property type="entry name" value="HATPase_C_sf"/>
</dbReference>
<evidence type="ECO:0000256" key="6">
    <source>
        <dbReference type="ARBA" id="ARBA00022679"/>
    </source>
</evidence>
<evidence type="ECO:0000259" key="11">
    <source>
        <dbReference type="PROSITE" id="PS50109"/>
    </source>
</evidence>
<dbReference type="Gene3D" id="1.10.287.130">
    <property type="match status" value="1"/>
</dbReference>
<keyword evidence="8" id="KW-0902">Two-component regulatory system</keyword>
<dbReference type="InterPro" id="IPR050736">
    <property type="entry name" value="Sensor_HK_Regulatory"/>
</dbReference>
<accession>A0A4R1BM03</accession>
<evidence type="ECO:0000313" key="12">
    <source>
        <dbReference type="EMBL" id="TCJ18328.1"/>
    </source>
</evidence>
<dbReference type="Pfam" id="PF02518">
    <property type="entry name" value="HATPase_c"/>
    <property type="match status" value="1"/>
</dbReference>
<dbReference type="GO" id="GO:0000155">
    <property type="term" value="F:phosphorelay sensor kinase activity"/>
    <property type="evidence" value="ECO:0007669"/>
    <property type="project" value="InterPro"/>
</dbReference>
<evidence type="ECO:0000256" key="10">
    <source>
        <dbReference type="SAM" id="Phobius"/>
    </source>
</evidence>
<dbReference type="Proteomes" id="UP000295244">
    <property type="component" value="Unassembled WGS sequence"/>
</dbReference>
<dbReference type="CDD" id="cd00082">
    <property type="entry name" value="HisKA"/>
    <property type="match status" value="1"/>
</dbReference>
<dbReference type="SMART" id="SM00387">
    <property type="entry name" value="HATPase_c"/>
    <property type="match status" value="1"/>
</dbReference>